<dbReference type="InterPro" id="IPR011032">
    <property type="entry name" value="GroES-like_sf"/>
</dbReference>
<dbReference type="InterPro" id="IPR013154">
    <property type="entry name" value="ADH-like_N"/>
</dbReference>
<dbReference type="OrthoDB" id="9790818at2"/>
<organism evidence="2 3">
    <name type="scientific">Novosphingobium ginsenosidimutans</name>
    <dbReference type="NCBI Taxonomy" id="1176536"/>
    <lineage>
        <taxon>Bacteria</taxon>
        <taxon>Pseudomonadati</taxon>
        <taxon>Pseudomonadota</taxon>
        <taxon>Alphaproteobacteria</taxon>
        <taxon>Sphingomonadales</taxon>
        <taxon>Sphingomonadaceae</taxon>
        <taxon>Novosphingobium</taxon>
    </lineage>
</organism>
<evidence type="ECO:0000313" key="3">
    <source>
        <dbReference type="Proteomes" id="UP000321172"/>
    </source>
</evidence>
<dbReference type="InterPro" id="IPR020843">
    <property type="entry name" value="ER"/>
</dbReference>
<dbReference type="Proteomes" id="UP000321172">
    <property type="component" value="Chromosome"/>
</dbReference>
<evidence type="ECO:0000259" key="1">
    <source>
        <dbReference type="SMART" id="SM00829"/>
    </source>
</evidence>
<accession>A0A5B8S4S4</accession>
<gene>
    <name evidence="2" type="ORF">FRF71_10825</name>
</gene>
<dbReference type="Gene3D" id="3.40.50.720">
    <property type="entry name" value="NAD(P)-binding Rossmann-like Domain"/>
    <property type="match status" value="1"/>
</dbReference>
<dbReference type="SUPFAM" id="SSF51735">
    <property type="entry name" value="NAD(P)-binding Rossmann-fold domains"/>
    <property type="match status" value="1"/>
</dbReference>
<dbReference type="CDD" id="cd08276">
    <property type="entry name" value="MDR7"/>
    <property type="match status" value="1"/>
</dbReference>
<dbReference type="Pfam" id="PF08240">
    <property type="entry name" value="ADH_N"/>
    <property type="match status" value="1"/>
</dbReference>
<dbReference type="AlphaFoldDB" id="A0A5B8S4S4"/>
<name>A0A5B8S4S4_9SPHN</name>
<dbReference type="GO" id="GO:0016491">
    <property type="term" value="F:oxidoreductase activity"/>
    <property type="evidence" value="ECO:0007669"/>
    <property type="project" value="InterPro"/>
</dbReference>
<reference evidence="2 3" key="1">
    <citation type="journal article" date="2013" name="J. Microbiol. Biotechnol.">
        <title>Novosphingobium ginsenosidimutans sp. nov., with the ability to convert ginsenoside.</title>
        <authorList>
            <person name="Kim J.K."/>
            <person name="He D."/>
            <person name="Liu Q.M."/>
            <person name="Park H.Y."/>
            <person name="Jung M.S."/>
            <person name="Yoon M.H."/>
            <person name="Kim S.C."/>
            <person name="Im W.T."/>
        </authorList>
    </citation>
    <scope>NUCLEOTIDE SEQUENCE [LARGE SCALE GENOMIC DNA]</scope>
    <source>
        <strain evidence="2 3">FW-6</strain>
    </source>
</reference>
<dbReference type="EMBL" id="CP042345">
    <property type="protein sequence ID" value="QEA16586.1"/>
    <property type="molecule type" value="Genomic_DNA"/>
</dbReference>
<dbReference type="Gene3D" id="3.90.180.10">
    <property type="entry name" value="Medium-chain alcohol dehydrogenases, catalytic domain"/>
    <property type="match status" value="1"/>
</dbReference>
<dbReference type="PANTHER" id="PTHR45033">
    <property type="match status" value="1"/>
</dbReference>
<feature type="domain" description="Enoyl reductase (ER)" evidence="1">
    <location>
        <begin position="67"/>
        <end position="393"/>
    </location>
</feature>
<sequence>MAAVSPPRPAPITSTGSFVRMAGSWRNSAPPTRITAWECPDNSASRWGYQQRDKAAMKAWEIGSITGIDGMRLAERADLVAGPGQVLVEVIAAGLNYRDLMVLEGRYGTPKPAERIPLADGVGRIAALGEGVTGWSPGERVIAPHFSTWIDGPYSLSVFAADLGSSADGWLAQQIVLPAAALVRVPDAMSDLGAATVSVVAATVWHAMVAFGQVQPGELVLAQGTGGVSVFALQLAKALGAQVAITSSSDAKLARCRELGADFTVNYHERPDWAAALLEATGGRGADVVVDTLGFDVLGETVAACAVNARIGTVGALSGTPQAQAGVSQGMLIARNIAIKGIASGSRAMLEAALDVIGKAGTEPVVDATFAFADAQEAYRHLAAGAHLGKIAITI</sequence>
<protein>
    <submittedName>
        <fullName evidence="2">NAD(P)-dependent alcohol dehydrogenase</fullName>
    </submittedName>
</protein>
<evidence type="ECO:0000313" key="2">
    <source>
        <dbReference type="EMBL" id="QEA16586.1"/>
    </source>
</evidence>
<dbReference type="PANTHER" id="PTHR45033:SF2">
    <property type="entry name" value="ZINC-TYPE ALCOHOL DEHYDROGENASE-LIKE PROTEIN C1773.06C"/>
    <property type="match status" value="1"/>
</dbReference>
<dbReference type="InterPro" id="IPR013149">
    <property type="entry name" value="ADH-like_C"/>
</dbReference>
<dbReference type="SUPFAM" id="SSF50129">
    <property type="entry name" value="GroES-like"/>
    <property type="match status" value="1"/>
</dbReference>
<dbReference type="InterPro" id="IPR052711">
    <property type="entry name" value="Zinc_ADH-like"/>
</dbReference>
<dbReference type="SMART" id="SM00829">
    <property type="entry name" value="PKS_ER"/>
    <property type="match status" value="1"/>
</dbReference>
<dbReference type="InterPro" id="IPR036291">
    <property type="entry name" value="NAD(P)-bd_dom_sf"/>
</dbReference>
<dbReference type="KEGG" id="ngf:FRF71_10825"/>
<proteinExistence type="predicted"/>
<dbReference type="Pfam" id="PF00107">
    <property type="entry name" value="ADH_zinc_N"/>
    <property type="match status" value="1"/>
</dbReference>
<keyword evidence="3" id="KW-1185">Reference proteome</keyword>